<keyword evidence="1" id="KW-1133">Transmembrane helix</keyword>
<sequence>MYRSTLLIQFAVILAISFVSGVVCFQLFPLDKAMELIKYIDPRVLELTDITIWNTIIPLVAWIVLVLFFATHPYLHVLARFVVAVKATFFGFSSVFLLTQQESLLVYSAWWFPFQFVYCILLFLLCSVYATKKVGQKRKYFFSQRLFVTLIVAITLICVGENLVITYVIPS</sequence>
<reference evidence="3" key="1">
    <citation type="submission" date="2017-08" db="EMBL/GenBank/DDBJ databases">
        <authorList>
            <person name="Varghese N."/>
            <person name="Submissions S."/>
        </authorList>
    </citation>
    <scope>NUCLEOTIDE SEQUENCE [LARGE SCALE GENOMIC DNA]</scope>
    <source>
        <strain evidence="3">JC22</strain>
    </source>
</reference>
<proteinExistence type="predicted"/>
<evidence type="ECO:0008006" key="4">
    <source>
        <dbReference type="Google" id="ProtNLM"/>
    </source>
</evidence>
<protein>
    <recommendedName>
        <fullName evidence="4">Stage II sporulation protein M</fullName>
    </recommendedName>
</protein>
<accession>A0A285RK62</accession>
<dbReference type="Proteomes" id="UP000219636">
    <property type="component" value="Unassembled WGS sequence"/>
</dbReference>
<feature type="transmembrane region" description="Helical" evidence="1">
    <location>
        <begin position="146"/>
        <end position="169"/>
    </location>
</feature>
<keyword evidence="1" id="KW-0812">Transmembrane</keyword>
<evidence type="ECO:0000313" key="3">
    <source>
        <dbReference type="Proteomes" id="UP000219636"/>
    </source>
</evidence>
<evidence type="ECO:0000256" key="1">
    <source>
        <dbReference type="SAM" id="Phobius"/>
    </source>
</evidence>
<dbReference type="EMBL" id="OBMQ01000001">
    <property type="protein sequence ID" value="SOB94108.1"/>
    <property type="molecule type" value="Genomic_DNA"/>
</dbReference>
<dbReference type="RefSeq" id="WP_097072295.1">
    <property type="nucleotide sequence ID" value="NZ_OBMQ01000001.1"/>
</dbReference>
<dbReference type="OrthoDB" id="2734605at2"/>
<organism evidence="2 3">
    <name type="scientific">Ureibacillus xyleni</name>
    <dbReference type="NCBI Taxonomy" id="614648"/>
    <lineage>
        <taxon>Bacteria</taxon>
        <taxon>Bacillati</taxon>
        <taxon>Bacillota</taxon>
        <taxon>Bacilli</taxon>
        <taxon>Bacillales</taxon>
        <taxon>Caryophanaceae</taxon>
        <taxon>Ureibacillus</taxon>
    </lineage>
</organism>
<evidence type="ECO:0000313" key="2">
    <source>
        <dbReference type="EMBL" id="SOB94108.1"/>
    </source>
</evidence>
<feature type="transmembrane region" description="Helical" evidence="1">
    <location>
        <begin position="50"/>
        <end position="70"/>
    </location>
</feature>
<feature type="transmembrane region" description="Helical" evidence="1">
    <location>
        <begin position="77"/>
        <end position="98"/>
    </location>
</feature>
<gene>
    <name evidence="2" type="ORF">SAMN05880501_101758</name>
</gene>
<name>A0A285RK62_9BACL</name>
<feature type="transmembrane region" description="Helical" evidence="1">
    <location>
        <begin position="7"/>
        <end position="30"/>
    </location>
</feature>
<keyword evidence="1" id="KW-0472">Membrane</keyword>
<keyword evidence="3" id="KW-1185">Reference proteome</keyword>
<feature type="transmembrane region" description="Helical" evidence="1">
    <location>
        <begin position="104"/>
        <end position="125"/>
    </location>
</feature>
<dbReference type="AlphaFoldDB" id="A0A285RK62"/>